<evidence type="ECO:0000313" key="3">
    <source>
        <dbReference type="Proteomes" id="UP000285908"/>
    </source>
</evidence>
<gene>
    <name evidence="2" type="ORF">EKE94_04400</name>
</gene>
<feature type="region of interest" description="Disordered" evidence="1">
    <location>
        <begin position="112"/>
        <end position="135"/>
    </location>
</feature>
<keyword evidence="3" id="KW-1185">Reference proteome</keyword>
<comment type="caution">
    <text evidence="2">The sequence shown here is derived from an EMBL/GenBank/DDBJ whole genome shotgun (WGS) entry which is preliminary data.</text>
</comment>
<protein>
    <submittedName>
        <fullName evidence="2">Uncharacterized protein</fullName>
    </submittedName>
</protein>
<dbReference type="EMBL" id="RQXX01000001">
    <property type="protein sequence ID" value="RVV99908.1"/>
    <property type="molecule type" value="Genomic_DNA"/>
</dbReference>
<dbReference type="RefSeq" id="WP_127905351.1">
    <property type="nucleotide sequence ID" value="NZ_RQXX01000001.1"/>
</dbReference>
<organism evidence="2 3">
    <name type="scientific">Mesobaculum littorinae</name>
    <dbReference type="NCBI Taxonomy" id="2486419"/>
    <lineage>
        <taxon>Bacteria</taxon>
        <taxon>Pseudomonadati</taxon>
        <taxon>Pseudomonadota</taxon>
        <taxon>Alphaproteobacteria</taxon>
        <taxon>Rhodobacterales</taxon>
        <taxon>Roseobacteraceae</taxon>
        <taxon>Mesobaculum</taxon>
    </lineage>
</organism>
<dbReference type="OrthoDB" id="9800877at2"/>
<proteinExistence type="predicted"/>
<accession>A0A438AMC7</accession>
<name>A0A438AMC7_9RHOB</name>
<evidence type="ECO:0000313" key="2">
    <source>
        <dbReference type="EMBL" id="RVV99908.1"/>
    </source>
</evidence>
<reference evidence="2 3" key="1">
    <citation type="submission" date="2018-11" db="EMBL/GenBank/DDBJ databases">
        <title>Mesobaculum littorinae gen. nov., sp. nov., isolated from Littorina scabra that represents a novel genus of the order Rhodobacteraceae.</title>
        <authorList>
            <person name="Li F."/>
        </authorList>
    </citation>
    <scope>NUCLEOTIDE SEQUENCE [LARGE SCALE GENOMIC DNA]</scope>
    <source>
        <strain evidence="2 3">M0103</strain>
    </source>
</reference>
<dbReference type="AlphaFoldDB" id="A0A438AMC7"/>
<evidence type="ECO:0000256" key="1">
    <source>
        <dbReference type="SAM" id="MobiDB-lite"/>
    </source>
</evidence>
<sequence length="135" mass="15011">MDIIQAACAQLAGHQDRYVQDLSDTIKQADRQRDDEFVKLKARLSTATAETKVLHAALKRKEAQLKNFQRERFGPSSEKSHLRGIRVGKNSLNTIQSSGSNVSEVNDIENVVGTTTEKVEAKPRGMLGKKHLKTP</sequence>
<dbReference type="Proteomes" id="UP000285908">
    <property type="component" value="Unassembled WGS sequence"/>
</dbReference>